<organism evidence="2 3">
    <name type="scientific">Nitrospira lenta</name>
    <dbReference type="NCBI Taxonomy" id="1436998"/>
    <lineage>
        <taxon>Bacteria</taxon>
        <taxon>Pseudomonadati</taxon>
        <taxon>Nitrospirota</taxon>
        <taxon>Nitrospiria</taxon>
        <taxon>Nitrospirales</taxon>
        <taxon>Nitrospiraceae</taxon>
        <taxon>Nitrospira</taxon>
    </lineage>
</organism>
<dbReference type="EMBL" id="OUNR01000012">
    <property type="protein sequence ID" value="SPP65046.1"/>
    <property type="molecule type" value="Genomic_DNA"/>
</dbReference>
<dbReference type="InParanoid" id="A0A330L6T3"/>
<keyword evidence="1" id="KW-0732">Signal</keyword>
<protein>
    <recommendedName>
        <fullName evidence="4">Type II secretion system protein GspC N-terminal domain-containing protein</fullName>
    </recommendedName>
</protein>
<evidence type="ECO:0000256" key="1">
    <source>
        <dbReference type="SAM" id="SignalP"/>
    </source>
</evidence>
<feature type="chain" id="PRO_5016235599" description="Type II secretion system protein GspC N-terminal domain-containing protein" evidence="1">
    <location>
        <begin position="44"/>
        <end position="182"/>
    </location>
</feature>
<evidence type="ECO:0008006" key="4">
    <source>
        <dbReference type="Google" id="ProtNLM"/>
    </source>
</evidence>
<sequence>MIFMLTSLSSPLSTSRVIQQRLIRSVRLLTACALLSLGATSFGAEPSPAPLLWSTVPAVSPSEQPPPPKKPSILRERDIAFDERLVSTLKDAAARPLPPIAVELFDTDRYELDVLSTLARNNDTSFVRGQLKPQDSGEFLIVLNGAAVTGTIHLGRRLFKIEPLGNGRHRLIEIDPEQESKE</sequence>
<dbReference type="Proteomes" id="UP000248168">
    <property type="component" value="Unassembled WGS sequence"/>
</dbReference>
<proteinExistence type="predicted"/>
<name>A0A330L6T3_9BACT</name>
<reference evidence="3" key="1">
    <citation type="submission" date="2018-04" db="EMBL/GenBank/DDBJ databases">
        <authorList>
            <person name="Lucker S."/>
            <person name="Sakoula D."/>
        </authorList>
    </citation>
    <scope>NUCLEOTIDE SEQUENCE [LARGE SCALE GENOMIC DNA]</scope>
</reference>
<dbReference type="AlphaFoldDB" id="A0A330L6T3"/>
<evidence type="ECO:0000313" key="2">
    <source>
        <dbReference type="EMBL" id="SPP65046.1"/>
    </source>
</evidence>
<evidence type="ECO:0000313" key="3">
    <source>
        <dbReference type="Proteomes" id="UP000248168"/>
    </source>
</evidence>
<accession>A0A330L6T3</accession>
<gene>
    <name evidence="2" type="ORF">NITLEN_20686</name>
</gene>
<feature type="signal peptide" evidence="1">
    <location>
        <begin position="1"/>
        <end position="43"/>
    </location>
</feature>
<keyword evidence="3" id="KW-1185">Reference proteome</keyword>